<feature type="transmembrane region" description="Helical" evidence="2">
    <location>
        <begin position="63"/>
        <end position="81"/>
    </location>
</feature>
<feature type="region of interest" description="Disordered" evidence="1">
    <location>
        <begin position="90"/>
        <end position="109"/>
    </location>
</feature>
<gene>
    <name evidence="4" type="primary">LOC113466494</name>
</gene>
<dbReference type="Proteomes" id="UP000079169">
    <property type="component" value="Unplaced"/>
</dbReference>
<reference evidence="4" key="1">
    <citation type="submission" date="2025-08" db="UniProtKB">
        <authorList>
            <consortium name="RefSeq"/>
        </authorList>
    </citation>
    <scope>IDENTIFICATION</scope>
</reference>
<dbReference type="KEGG" id="dci:113466494"/>
<keyword evidence="2" id="KW-0812">Transmembrane</keyword>
<dbReference type="PaxDb" id="121845-A0A3Q0ITS4"/>
<protein>
    <submittedName>
        <fullName evidence="4">Uncharacterized protein LOC113466494</fullName>
    </submittedName>
</protein>
<keyword evidence="3" id="KW-1185">Reference proteome</keyword>
<keyword evidence="2" id="KW-1133">Transmembrane helix</keyword>
<feature type="compositionally biased region" description="Low complexity" evidence="1">
    <location>
        <begin position="91"/>
        <end position="108"/>
    </location>
</feature>
<evidence type="ECO:0000256" key="2">
    <source>
        <dbReference type="SAM" id="Phobius"/>
    </source>
</evidence>
<dbReference type="RefSeq" id="XP_026677755.1">
    <property type="nucleotide sequence ID" value="XM_026821954.1"/>
</dbReference>
<evidence type="ECO:0000313" key="3">
    <source>
        <dbReference type="Proteomes" id="UP000079169"/>
    </source>
</evidence>
<keyword evidence="2" id="KW-0472">Membrane</keyword>
<evidence type="ECO:0000256" key="1">
    <source>
        <dbReference type="SAM" id="MobiDB-lite"/>
    </source>
</evidence>
<evidence type="ECO:0000313" key="4">
    <source>
        <dbReference type="RefSeq" id="XP_026677755.1"/>
    </source>
</evidence>
<dbReference type="GeneID" id="113466494"/>
<name>A0A3Q0ITS4_DIACI</name>
<accession>A0A3Q0ITS4</accession>
<sequence>MPEYSTTRLQITGRVDPVIHLPNHTSPANNATLKPLSHSLSVDKEREGVVRYVMGAENLELKLIMAGLTLTMGAMFMYIMYQVRELRHQSSRSSSTSSTQSLPSSTNSKVTAIAEELPDGKVRVGKITFDVNQVLGKGCEGTFVFK</sequence>
<proteinExistence type="predicted"/>
<organism evidence="3 4">
    <name type="scientific">Diaphorina citri</name>
    <name type="common">Asian citrus psyllid</name>
    <dbReference type="NCBI Taxonomy" id="121845"/>
    <lineage>
        <taxon>Eukaryota</taxon>
        <taxon>Metazoa</taxon>
        <taxon>Ecdysozoa</taxon>
        <taxon>Arthropoda</taxon>
        <taxon>Hexapoda</taxon>
        <taxon>Insecta</taxon>
        <taxon>Pterygota</taxon>
        <taxon>Neoptera</taxon>
        <taxon>Paraneoptera</taxon>
        <taxon>Hemiptera</taxon>
        <taxon>Sternorrhyncha</taxon>
        <taxon>Psylloidea</taxon>
        <taxon>Psyllidae</taxon>
        <taxon>Diaphorininae</taxon>
        <taxon>Diaphorina</taxon>
    </lineage>
</organism>
<dbReference type="AlphaFoldDB" id="A0A3Q0ITS4"/>
<dbReference type="STRING" id="121845.A0A3Q0ITS4"/>